<keyword evidence="1" id="KW-0812">Transmembrane</keyword>
<dbReference type="Proteomes" id="UP000480178">
    <property type="component" value="Chromosome"/>
</dbReference>
<dbReference type="RefSeq" id="WP_162444087.1">
    <property type="nucleotide sequence ID" value="NZ_CP048222.1"/>
</dbReference>
<organism evidence="2 3">
    <name type="scientific">Rhodocytophaga rosea</name>
    <dbReference type="NCBI Taxonomy" id="2704465"/>
    <lineage>
        <taxon>Bacteria</taxon>
        <taxon>Pseudomonadati</taxon>
        <taxon>Bacteroidota</taxon>
        <taxon>Cytophagia</taxon>
        <taxon>Cytophagales</taxon>
        <taxon>Rhodocytophagaceae</taxon>
        <taxon>Rhodocytophaga</taxon>
    </lineage>
</organism>
<dbReference type="KEGG" id="rhoz:GXP67_16180"/>
<evidence type="ECO:0000313" key="3">
    <source>
        <dbReference type="Proteomes" id="UP000480178"/>
    </source>
</evidence>
<sequence>MGIYELVPYWEPQYVKCQAEAIQQTQPQAEATLQSTSTSAGNVFQSLKQVLELTFSVQACIPYISIALMAILLGLCVLLMKGCTLMENMGEKECRLFKSVQVFVFVPVSVKSRNDFGH</sequence>
<evidence type="ECO:0000256" key="1">
    <source>
        <dbReference type="SAM" id="Phobius"/>
    </source>
</evidence>
<dbReference type="EMBL" id="CP048222">
    <property type="protein sequence ID" value="QHT68067.1"/>
    <property type="molecule type" value="Genomic_DNA"/>
</dbReference>
<gene>
    <name evidence="2" type="ORF">GXP67_16180</name>
</gene>
<name>A0A6C0GJE9_9BACT</name>
<feature type="transmembrane region" description="Helical" evidence="1">
    <location>
        <begin position="61"/>
        <end position="80"/>
    </location>
</feature>
<proteinExistence type="predicted"/>
<keyword evidence="1" id="KW-0472">Membrane</keyword>
<accession>A0A6C0GJE9</accession>
<keyword evidence="1" id="KW-1133">Transmembrane helix</keyword>
<reference evidence="2 3" key="1">
    <citation type="submission" date="2020-01" db="EMBL/GenBank/DDBJ databases">
        <authorList>
            <person name="Kim M.K."/>
        </authorList>
    </citation>
    <scope>NUCLEOTIDE SEQUENCE [LARGE SCALE GENOMIC DNA]</scope>
    <source>
        <strain evidence="2 3">172606-1</strain>
    </source>
</reference>
<evidence type="ECO:0000313" key="2">
    <source>
        <dbReference type="EMBL" id="QHT68067.1"/>
    </source>
</evidence>
<protein>
    <submittedName>
        <fullName evidence="2">Uncharacterized protein</fullName>
    </submittedName>
</protein>
<dbReference type="AlphaFoldDB" id="A0A6C0GJE9"/>
<keyword evidence="3" id="KW-1185">Reference proteome</keyword>